<evidence type="ECO:0000259" key="9">
    <source>
        <dbReference type="Pfam" id="PF01217"/>
    </source>
</evidence>
<dbReference type="OrthoDB" id="10266042at2759"/>
<organism evidence="10 11">
    <name type="scientific">Ascodesmis nigricans</name>
    <dbReference type="NCBI Taxonomy" id="341454"/>
    <lineage>
        <taxon>Eukaryota</taxon>
        <taxon>Fungi</taxon>
        <taxon>Dikarya</taxon>
        <taxon>Ascomycota</taxon>
        <taxon>Pezizomycotina</taxon>
        <taxon>Pezizomycetes</taxon>
        <taxon>Pezizales</taxon>
        <taxon>Ascodesmidaceae</taxon>
        <taxon>Ascodesmis</taxon>
    </lineage>
</organism>
<dbReference type="FunFam" id="3.30.450.60:FF:000003">
    <property type="entry name" value="Coatomer subunit delta"/>
    <property type="match status" value="1"/>
</dbReference>
<dbReference type="STRING" id="341454.A0A4S2N5B3"/>
<dbReference type="SUPFAM" id="SSF64356">
    <property type="entry name" value="SNARE-like"/>
    <property type="match status" value="1"/>
</dbReference>
<keyword evidence="6" id="KW-0333">Golgi apparatus</keyword>
<evidence type="ECO:0000256" key="6">
    <source>
        <dbReference type="RuleBase" id="RU364018"/>
    </source>
</evidence>
<keyword evidence="5 6" id="KW-0653">Protein transport</keyword>
<evidence type="ECO:0000313" key="11">
    <source>
        <dbReference type="Proteomes" id="UP000298138"/>
    </source>
</evidence>
<dbReference type="CDD" id="cd14830">
    <property type="entry name" value="Delta_COP_N"/>
    <property type="match status" value="1"/>
</dbReference>
<keyword evidence="3 6" id="KW-0813">Transport</keyword>
<comment type="function">
    <text evidence="6">The coatomer is a cytosolic protein complex that binds to dilysine motifs and reversibly associates with Golgi non-clathrin-coated vesicles, which further mediate biosynthetic protein transport from the ER, via the Golgi up to the trans Golgi network. Coatomer complex is required for budding from Golgi membranes, and is essential for the retrograde Golgi-to-ER transport of dilysine-tagged proteins.</text>
</comment>
<dbReference type="GO" id="GO:0030126">
    <property type="term" value="C:COPI vesicle coat"/>
    <property type="evidence" value="ECO:0007669"/>
    <property type="project" value="UniProtKB-UniRule"/>
</dbReference>
<dbReference type="InterPro" id="IPR027059">
    <property type="entry name" value="Coatomer_dsu"/>
</dbReference>
<evidence type="ECO:0000256" key="8">
    <source>
        <dbReference type="SAM" id="MobiDB-lite"/>
    </source>
</evidence>
<comment type="similarity">
    <text evidence="1 6">Belongs to the adaptor complexes medium subunit family. Delta-COP subfamily.</text>
</comment>
<feature type="compositionally biased region" description="Basic and acidic residues" evidence="8">
    <location>
        <begin position="154"/>
        <end position="174"/>
    </location>
</feature>
<gene>
    <name evidence="10" type="ORF">EX30DRAFT_316354</name>
</gene>
<evidence type="ECO:0000256" key="1">
    <source>
        <dbReference type="ARBA" id="ARBA00010516"/>
    </source>
</evidence>
<dbReference type="PANTHER" id="PTHR10121">
    <property type="entry name" value="COATOMER SUBUNIT DELTA"/>
    <property type="match status" value="1"/>
</dbReference>
<reference evidence="10 11" key="1">
    <citation type="submission" date="2019-04" db="EMBL/GenBank/DDBJ databases">
        <title>Comparative genomics and transcriptomics to analyze fruiting body development in filamentous ascomycetes.</title>
        <authorList>
            <consortium name="DOE Joint Genome Institute"/>
            <person name="Lutkenhaus R."/>
            <person name="Traeger S."/>
            <person name="Breuer J."/>
            <person name="Kuo A."/>
            <person name="Lipzen A."/>
            <person name="Pangilinan J."/>
            <person name="Dilworth D."/>
            <person name="Sandor L."/>
            <person name="Poggeler S."/>
            <person name="Barry K."/>
            <person name="Grigoriev I.V."/>
            <person name="Nowrousian M."/>
        </authorList>
    </citation>
    <scope>NUCLEOTIDE SEQUENCE [LARGE SCALE GENOMIC DNA]</scope>
    <source>
        <strain evidence="10 11">CBS 389.68</strain>
    </source>
</reference>
<dbReference type="InterPro" id="IPR011012">
    <property type="entry name" value="Longin-like_dom_sf"/>
</dbReference>
<evidence type="ECO:0000313" key="10">
    <source>
        <dbReference type="EMBL" id="TGZ84420.1"/>
    </source>
</evidence>
<dbReference type="GO" id="GO:0006888">
    <property type="term" value="P:endoplasmic reticulum to Golgi vesicle-mediated transport"/>
    <property type="evidence" value="ECO:0007669"/>
    <property type="project" value="TreeGrafter"/>
</dbReference>
<dbReference type="EMBL" id="ML220113">
    <property type="protein sequence ID" value="TGZ84420.1"/>
    <property type="molecule type" value="Genomic_DNA"/>
</dbReference>
<evidence type="ECO:0000256" key="4">
    <source>
        <dbReference type="ARBA" id="ARBA00022490"/>
    </source>
</evidence>
<feature type="region of interest" description="Disordered" evidence="8">
    <location>
        <begin position="228"/>
        <end position="293"/>
    </location>
</feature>
<dbReference type="GO" id="GO:0015031">
    <property type="term" value="P:protein transport"/>
    <property type="evidence" value="ECO:0007669"/>
    <property type="project" value="UniProtKB-KW"/>
</dbReference>
<dbReference type="GO" id="GO:0006890">
    <property type="term" value="P:retrograde vesicle-mediated transport, Golgi to endoplasmic reticulum"/>
    <property type="evidence" value="ECO:0007669"/>
    <property type="project" value="UniProtKB-UniRule"/>
</dbReference>
<keyword evidence="6" id="KW-0931">ER-Golgi transport</keyword>
<dbReference type="Gene3D" id="3.30.450.60">
    <property type="match status" value="1"/>
</dbReference>
<dbReference type="PANTHER" id="PTHR10121:SF0">
    <property type="entry name" value="COATOMER SUBUNIT DELTA"/>
    <property type="match status" value="1"/>
</dbReference>
<proteinExistence type="inferred from homology"/>
<dbReference type="AlphaFoldDB" id="A0A4S2N5B3"/>
<keyword evidence="4 6" id="KW-0963">Cytoplasm</keyword>
<evidence type="ECO:0000256" key="5">
    <source>
        <dbReference type="ARBA" id="ARBA00022927"/>
    </source>
</evidence>
<keyword evidence="6" id="KW-0968">Cytoplasmic vesicle</keyword>
<name>A0A4S2N5B3_9PEZI</name>
<dbReference type="Pfam" id="PF01217">
    <property type="entry name" value="Clat_adaptor_s"/>
    <property type="match status" value="1"/>
</dbReference>
<protein>
    <recommendedName>
        <fullName evidence="6">Coatomer subunit delta</fullName>
    </recommendedName>
</protein>
<feature type="region of interest" description="Disordered" evidence="8">
    <location>
        <begin position="154"/>
        <end position="184"/>
    </location>
</feature>
<comment type="subcellular location">
    <subcellularLocation>
        <location evidence="6 7">Cytoplasm</location>
    </subcellularLocation>
    <subcellularLocation>
        <location evidence="6 7">Cytoplasmic vesicle</location>
        <location evidence="6 7">COPI-coated vesicle membrane</location>
        <topology evidence="6 7">Peripheral membrane protein</topology>
        <orientation evidence="6 7">Cytoplasmic side</orientation>
    </subcellularLocation>
    <subcellularLocation>
        <location evidence="6 7">Golgi apparatus membrane</location>
        <topology evidence="6 7">Peripheral membrane protein</topology>
        <orientation evidence="6 7">Cytoplasmic side</orientation>
    </subcellularLocation>
</comment>
<feature type="compositionally biased region" description="Polar residues" evidence="8">
    <location>
        <begin position="273"/>
        <end position="293"/>
    </location>
</feature>
<feature type="domain" description="AP complex mu/sigma subunit" evidence="9">
    <location>
        <begin position="8"/>
        <end position="130"/>
    </location>
</feature>
<dbReference type="GO" id="GO:0051645">
    <property type="term" value="P:Golgi localization"/>
    <property type="evidence" value="ECO:0007669"/>
    <property type="project" value="TreeGrafter"/>
</dbReference>
<dbReference type="Proteomes" id="UP000298138">
    <property type="component" value="Unassembled WGS sequence"/>
</dbReference>
<evidence type="ECO:0000256" key="3">
    <source>
        <dbReference type="ARBA" id="ARBA00022448"/>
    </source>
</evidence>
<dbReference type="InterPro" id="IPR022775">
    <property type="entry name" value="AP_mu_sigma_su"/>
</dbReference>
<dbReference type="GO" id="GO:0000139">
    <property type="term" value="C:Golgi membrane"/>
    <property type="evidence" value="ECO:0007669"/>
    <property type="project" value="UniProtKB-SubCell"/>
</dbReference>
<sequence length="293" mass="32080">MVVLAASICTRGGKAVLSRQFREMPRSRIEGLLAGFPKLAMTGSQHTTIETENVRFVYQPLDELYMVLITNKASNILQDIDSLHVFAQVVTSICKSLDEREILRNSFELLSAFDEVVALGYRENLTLQQIRTFLEMESHEERIQEIIARNKEFEASEERKRKAKQLEMQRKEMQRSGAMGGGRPGVGGGMGSMGGMGGGMGAPKFPTYTPPPPVTNVGNYDSYEAEKKKTTLGTGARGKGMKLGKKTKASDSMFERLGVSAEDERAPLVGAGPSTSSTPRDANSPVQESFSES</sequence>
<keyword evidence="6" id="KW-0472">Membrane</keyword>
<evidence type="ECO:0000256" key="7">
    <source>
        <dbReference type="RuleBase" id="RU366052"/>
    </source>
</evidence>
<dbReference type="InParanoid" id="A0A4S2N5B3"/>
<accession>A0A4S2N5B3</accession>
<keyword evidence="11" id="KW-1185">Reference proteome</keyword>
<comment type="subunit">
    <text evidence="2 6">Oligomeric complex that consists of at least the alpha, beta, beta', gamma, delta, epsilon and zeta subunits.</text>
</comment>
<evidence type="ECO:0000256" key="2">
    <source>
        <dbReference type="ARBA" id="ARBA00011775"/>
    </source>
</evidence>